<sequence length="463" mass="48355">MPREVAERMTNRTLLRGGWVVTMAPGSAPFRGDVLIEDDVIAAVGVLGAVADAEVVDARDRIVLPGLVDTHRHLWQSSLRGIAVDWTLGQYFARMRGRLGGLFAPEDTYAATLLGAVEALDAGITTVVDWSHNINGPEHADAAWQALLDAGGRAVFAYGASNAQALGDRSPHTGDVRRLREGVGSDDTARVTLGMAVRGPEFSTPELAEADWGLARALGLPVTVHVGGGLRGAGRHVADLARRGLLGPDTTYVHATMLADDELDAIAAAGGRASVSPEVEANMGHGYPATMRLRARGIPTGLSADVCTSVGGDLFGGMRVALALARGAAHASALAAGEALAEVPLPAVDVLAMATIESARAIGLDDRTGSLEPGKQADVLLLRTDTPSLAPVSDPVGAVVLASGVREVDGVLVAGRWVKREGRFVHRDLSAVLDRATRSRDRLLDAVRDEPWCPPAAVSSRAR</sequence>
<comment type="caution">
    <text evidence="3">The sequence shown here is derived from an EMBL/GenBank/DDBJ whole genome shotgun (WGS) entry which is preliminary data.</text>
</comment>
<dbReference type="Gene3D" id="2.30.40.10">
    <property type="entry name" value="Urease, subunit C, domain 1"/>
    <property type="match status" value="1"/>
</dbReference>
<dbReference type="SUPFAM" id="SSF51556">
    <property type="entry name" value="Metallo-dependent hydrolases"/>
    <property type="match status" value="1"/>
</dbReference>
<dbReference type="Gene3D" id="3.20.20.140">
    <property type="entry name" value="Metal-dependent hydrolases"/>
    <property type="match status" value="1"/>
</dbReference>
<dbReference type="Pfam" id="PF01979">
    <property type="entry name" value="Amidohydro_1"/>
    <property type="match status" value="1"/>
</dbReference>
<keyword evidence="4" id="KW-1185">Reference proteome</keyword>
<dbReference type="Proteomes" id="UP001499924">
    <property type="component" value="Unassembled WGS sequence"/>
</dbReference>
<dbReference type="InterPro" id="IPR006680">
    <property type="entry name" value="Amidohydro-rel"/>
</dbReference>
<feature type="domain" description="Amidohydrolase-related" evidence="2">
    <location>
        <begin position="62"/>
        <end position="418"/>
    </location>
</feature>
<keyword evidence="1" id="KW-0378">Hydrolase</keyword>
<dbReference type="InterPro" id="IPR050287">
    <property type="entry name" value="MTA/SAH_deaminase"/>
</dbReference>
<proteinExistence type="predicted"/>
<dbReference type="SUPFAM" id="SSF51338">
    <property type="entry name" value="Composite domain of metallo-dependent hydrolases"/>
    <property type="match status" value="1"/>
</dbReference>
<evidence type="ECO:0000256" key="1">
    <source>
        <dbReference type="ARBA" id="ARBA00022801"/>
    </source>
</evidence>
<dbReference type="PANTHER" id="PTHR43794:SF11">
    <property type="entry name" value="AMIDOHYDROLASE-RELATED DOMAIN-CONTAINING PROTEIN"/>
    <property type="match status" value="1"/>
</dbReference>
<organism evidence="3 4">
    <name type="scientific">Blastococcus jejuensis</name>
    <dbReference type="NCBI Taxonomy" id="351224"/>
    <lineage>
        <taxon>Bacteria</taxon>
        <taxon>Bacillati</taxon>
        <taxon>Actinomycetota</taxon>
        <taxon>Actinomycetes</taxon>
        <taxon>Geodermatophilales</taxon>
        <taxon>Geodermatophilaceae</taxon>
        <taxon>Blastococcus</taxon>
    </lineage>
</organism>
<dbReference type="EMBL" id="BAAAVV010000004">
    <property type="protein sequence ID" value="GAA3168583.1"/>
    <property type="molecule type" value="Genomic_DNA"/>
</dbReference>
<name>A0ABP6P5J0_9ACTN</name>
<evidence type="ECO:0000313" key="3">
    <source>
        <dbReference type="EMBL" id="GAA3168583.1"/>
    </source>
</evidence>
<gene>
    <name evidence="3" type="ORF">GCM10010531_21840</name>
</gene>
<accession>A0ABP6P5J0</accession>
<reference evidence="4" key="1">
    <citation type="journal article" date="2019" name="Int. J. Syst. Evol. Microbiol.">
        <title>The Global Catalogue of Microorganisms (GCM) 10K type strain sequencing project: providing services to taxonomists for standard genome sequencing and annotation.</title>
        <authorList>
            <consortium name="The Broad Institute Genomics Platform"/>
            <consortium name="The Broad Institute Genome Sequencing Center for Infectious Disease"/>
            <person name="Wu L."/>
            <person name="Ma J."/>
        </authorList>
    </citation>
    <scope>NUCLEOTIDE SEQUENCE [LARGE SCALE GENOMIC DNA]</scope>
    <source>
        <strain evidence="4">JCM 15614</strain>
    </source>
</reference>
<evidence type="ECO:0000313" key="4">
    <source>
        <dbReference type="Proteomes" id="UP001499924"/>
    </source>
</evidence>
<protein>
    <submittedName>
        <fullName evidence="3">Amidohydrolase family protein</fullName>
    </submittedName>
</protein>
<evidence type="ECO:0000259" key="2">
    <source>
        <dbReference type="Pfam" id="PF01979"/>
    </source>
</evidence>
<dbReference type="PANTHER" id="PTHR43794">
    <property type="entry name" value="AMINOHYDROLASE SSNA-RELATED"/>
    <property type="match status" value="1"/>
</dbReference>
<dbReference type="NCBIfam" id="NF006056">
    <property type="entry name" value="PRK08204.1"/>
    <property type="match status" value="1"/>
</dbReference>
<dbReference type="InterPro" id="IPR032466">
    <property type="entry name" value="Metal_Hydrolase"/>
</dbReference>
<dbReference type="InterPro" id="IPR011059">
    <property type="entry name" value="Metal-dep_hydrolase_composite"/>
</dbReference>